<feature type="transmembrane region" description="Helical" evidence="10">
    <location>
        <begin position="1595"/>
        <end position="1616"/>
    </location>
</feature>
<feature type="transmembrane region" description="Helical" evidence="10">
    <location>
        <begin position="685"/>
        <end position="704"/>
    </location>
</feature>
<evidence type="ECO:0000256" key="1">
    <source>
        <dbReference type="ARBA" id="ARBA00000900"/>
    </source>
</evidence>
<reference evidence="13 14" key="1">
    <citation type="journal article" date="2013" name="Nat. Genet.">
        <title>The high-quality draft genome of peach (Prunus persica) identifies unique patterns of genetic diversity, domestication and genome evolution.</title>
        <authorList>
            <consortium name="International Peach Genome Initiative"/>
            <person name="Verde I."/>
            <person name="Abbott A.G."/>
            <person name="Scalabrin S."/>
            <person name="Jung S."/>
            <person name="Shu S."/>
            <person name="Marroni F."/>
            <person name="Zhebentyayeva T."/>
            <person name="Dettori M.T."/>
            <person name="Grimwood J."/>
            <person name="Cattonaro F."/>
            <person name="Zuccolo A."/>
            <person name="Rossini L."/>
            <person name="Jenkins J."/>
            <person name="Vendramin E."/>
            <person name="Meisel L.A."/>
            <person name="Decroocq V."/>
            <person name="Sosinski B."/>
            <person name="Prochnik S."/>
            <person name="Mitros T."/>
            <person name="Policriti A."/>
            <person name="Cipriani G."/>
            <person name="Dondini L."/>
            <person name="Ficklin S."/>
            <person name="Goodstein D.M."/>
            <person name="Xuan P."/>
            <person name="Del Fabbro C."/>
            <person name="Aramini V."/>
            <person name="Copetti D."/>
            <person name="Gonzalez S."/>
            <person name="Horner D.S."/>
            <person name="Falchi R."/>
            <person name="Lucas S."/>
            <person name="Mica E."/>
            <person name="Maldonado J."/>
            <person name="Lazzari B."/>
            <person name="Bielenberg D."/>
            <person name="Pirona R."/>
            <person name="Miculan M."/>
            <person name="Barakat A."/>
            <person name="Testolin R."/>
            <person name="Stella A."/>
            <person name="Tartarini S."/>
            <person name="Tonutti P."/>
            <person name="Arus P."/>
            <person name="Orellana A."/>
            <person name="Wells C."/>
            <person name="Main D."/>
            <person name="Vizzotto G."/>
            <person name="Silva H."/>
            <person name="Salamini F."/>
            <person name="Schmutz J."/>
            <person name="Morgante M."/>
            <person name="Rokhsar D.S."/>
        </authorList>
    </citation>
    <scope>NUCLEOTIDE SEQUENCE [LARGE SCALE GENOMIC DNA]</scope>
    <source>
        <strain evidence="14">cv. Nemared</strain>
    </source>
</reference>
<feature type="transmembrane region" description="Helical" evidence="10">
    <location>
        <begin position="1676"/>
        <end position="1695"/>
    </location>
</feature>
<name>A0A251PMF4_PRUPE</name>
<feature type="domain" description="SWEET-like" evidence="11">
    <location>
        <begin position="1506"/>
        <end position="1709"/>
    </location>
</feature>
<feature type="transmembrane region" description="Helical" evidence="10">
    <location>
        <begin position="716"/>
        <end position="734"/>
    </location>
</feature>
<dbReference type="Pfam" id="PF25333">
    <property type="entry name" value="DUF2921_N"/>
    <property type="match status" value="6"/>
</dbReference>
<evidence type="ECO:0000313" key="13">
    <source>
        <dbReference type="EMBL" id="ONI12766.1"/>
    </source>
</evidence>
<evidence type="ECO:0000313" key="14">
    <source>
        <dbReference type="Proteomes" id="UP000006882"/>
    </source>
</evidence>
<keyword evidence="6 10" id="KW-0812">Transmembrane</keyword>
<dbReference type="GO" id="GO:0061630">
    <property type="term" value="F:ubiquitin protein ligase activity"/>
    <property type="evidence" value="ECO:0007669"/>
    <property type="project" value="UniProtKB-EC"/>
</dbReference>
<feature type="domain" description="DUF2921" evidence="12">
    <location>
        <begin position="110"/>
        <end position="275"/>
    </location>
</feature>
<dbReference type="CDD" id="cd09272">
    <property type="entry name" value="RNase_HI_RT_Ty1"/>
    <property type="match status" value="1"/>
</dbReference>
<feature type="domain" description="DUF2921" evidence="12">
    <location>
        <begin position="318"/>
        <end position="445"/>
    </location>
</feature>
<dbReference type="EMBL" id="CM007654">
    <property type="protein sequence ID" value="ONI12766.1"/>
    <property type="molecule type" value="Genomic_DNA"/>
</dbReference>
<feature type="transmembrane region" description="Helical" evidence="10">
    <location>
        <begin position="1474"/>
        <end position="1495"/>
    </location>
</feature>
<evidence type="ECO:0000256" key="8">
    <source>
        <dbReference type="ARBA" id="ARBA00022989"/>
    </source>
</evidence>
<evidence type="ECO:0000256" key="9">
    <source>
        <dbReference type="ARBA" id="ARBA00023136"/>
    </source>
</evidence>
<evidence type="ECO:0000256" key="7">
    <source>
        <dbReference type="ARBA" id="ARBA00022786"/>
    </source>
</evidence>
<dbReference type="Gramene" id="ONI12766">
    <property type="protein sequence ID" value="ONI12766"/>
    <property type="gene ID" value="PRUPE_4G181900"/>
</dbReference>
<dbReference type="PANTHER" id="PTHR33389:SF18">
    <property type="entry name" value="OS01G0677900 PROTEIN"/>
    <property type="match status" value="1"/>
</dbReference>
<keyword evidence="7" id="KW-0833">Ubl conjugation pathway</keyword>
<dbReference type="Proteomes" id="UP000006882">
    <property type="component" value="Chromosome G4"/>
</dbReference>
<dbReference type="InterPro" id="IPR057425">
    <property type="entry name" value="DUF2921_N"/>
</dbReference>
<evidence type="ECO:0000259" key="12">
    <source>
        <dbReference type="Pfam" id="PF25333"/>
    </source>
</evidence>
<keyword evidence="14" id="KW-1185">Reference proteome</keyword>
<feature type="domain" description="DUF2921" evidence="12">
    <location>
        <begin position="1380"/>
        <end position="1451"/>
    </location>
</feature>
<gene>
    <name evidence="13" type="ORF">PRUPE_4G181900</name>
</gene>
<evidence type="ECO:0000256" key="6">
    <source>
        <dbReference type="ARBA" id="ARBA00022692"/>
    </source>
</evidence>
<evidence type="ECO:0000256" key="4">
    <source>
        <dbReference type="ARBA" id="ARBA00012483"/>
    </source>
</evidence>
<feature type="transmembrane region" description="Helical" evidence="10">
    <location>
        <begin position="1628"/>
        <end position="1647"/>
    </location>
</feature>
<keyword evidence="5" id="KW-0808">Transferase</keyword>
<feature type="transmembrane region" description="Helical" evidence="10">
    <location>
        <begin position="1556"/>
        <end position="1575"/>
    </location>
</feature>
<dbReference type="GO" id="GO:0012505">
    <property type="term" value="C:endomembrane system"/>
    <property type="evidence" value="ECO:0007669"/>
    <property type="project" value="UniProtKB-SubCell"/>
</dbReference>
<protein>
    <recommendedName>
        <fullName evidence="4">RING-type E3 ubiquitin transferase</fullName>
        <ecNumber evidence="4">2.3.2.27</ecNumber>
    </recommendedName>
</protein>
<evidence type="ECO:0000256" key="3">
    <source>
        <dbReference type="ARBA" id="ARBA00004906"/>
    </source>
</evidence>
<feature type="domain" description="DUF2921" evidence="12">
    <location>
        <begin position="1143"/>
        <end position="1280"/>
    </location>
</feature>
<keyword evidence="8 10" id="KW-1133">Transmembrane helix</keyword>
<organism evidence="13 14">
    <name type="scientific">Prunus persica</name>
    <name type="common">Peach</name>
    <name type="synonym">Amygdalus persica</name>
    <dbReference type="NCBI Taxonomy" id="3760"/>
    <lineage>
        <taxon>Eukaryota</taxon>
        <taxon>Viridiplantae</taxon>
        <taxon>Streptophyta</taxon>
        <taxon>Embryophyta</taxon>
        <taxon>Tracheophyta</taxon>
        <taxon>Spermatophyta</taxon>
        <taxon>Magnoliopsida</taxon>
        <taxon>eudicotyledons</taxon>
        <taxon>Gunneridae</taxon>
        <taxon>Pentapetalae</taxon>
        <taxon>rosids</taxon>
        <taxon>fabids</taxon>
        <taxon>Rosales</taxon>
        <taxon>Rosaceae</taxon>
        <taxon>Amygdaloideae</taxon>
        <taxon>Amygdaleae</taxon>
        <taxon>Prunus</taxon>
    </lineage>
</organism>
<comment type="subcellular location">
    <subcellularLocation>
        <location evidence="2">Endomembrane system</location>
        <topology evidence="2">Multi-pass membrane protein</topology>
    </subcellularLocation>
</comment>
<comment type="catalytic activity">
    <reaction evidence="1">
        <text>S-ubiquitinyl-[E2 ubiquitin-conjugating enzyme]-L-cysteine + [acceptor protein]-L-lysine = [E2 ubiquitin-conjugating enzyme]-L-cysteine + N(6)-ubiquitinyl-[acceptor protein]-L-lysine.</text>
        <dbReference type="EC" id="2.3.2.27"/>
    </reaction>
</comment>
<dbReference type="eggNOG" id="ENOG502QS79">
    <property type="taxonomic scope" value="Eukaryota"/>
</dbReference>
<feature type="domain" description="SWEET-like" evidence="11">
    <location>
        <begin position="674"/>
        <end position="937"/>
    </location>
</feature>
<comment type="pathway">
    <text evidence="3">Protein modification; protein ubiquitination.</text>
</comment>
<feature type="transmembrane region" description="Helical" evidence="10">
    <location>
        <begin position="802"/>
        <end position="820"/>
    </location>
</feature>
<proteinExistence type="predicted"/>
<evidence type="ECO:0000256" key="10">
    <source>
        <dbReference type="SAM" id="Phobius"/>
    </source>
</evidence>
<evidence type="ECO:0000256" key="2">
    <source>
        <dbReference type="ARBA" id="ARBA00004127"/>
    </source>
</evidence>
<feature type="domain" description="DUF2921" evidence="12">
    <location>
        <begin position="474"/>
        <end position="661"/>
    </location>
</feature>
<evidence type="ECO:0000259" key="11">
    <source>
        <dbReference type="Pfam" id="PF11145"/>
    </source>
</evidence>
<dbReference type="InterPro" id="IPR021319">
    <property type="entry name" value="DUF2921"/>
</dbReference>
<evidence type="ECO:0000256" key="5">
    <source>
        <dbReference type="ARBA" id="ARBA00022679"/>
    </source>
</evidence>
<accession>A0A251PMF4</accession>
<sequence>MRLFCDNKAAISIAHNPVQHDRTKHIEIDRHFIKEKLSQGLICTPCVKTNDQLADILTKGVSSKEVQIFCYHLFEYVVRIAKASHILLFFHHLSFDLSSSSSPPPSSISYSHHCDSFVPQSTPRRYSDNHIRQYHTGYYTGGGSGILSQIPSYLPHDEPQNIIGFNIWGAQTTDVQGLFMIQGSLRFQRDAVFTYVGNATSHLRYPEGFWSEPSGKLCMVGSNYDYLGHGRWLYVPAVLKLYNLINSTSVTSLISGTLESLVSSENDSSYFGPVSILMLPRMNYEYSLVSNKSDDTIFSRQRKHEFDLKYSSHCVLAKNCTPLAVSDLPRVVSLKSIECSEDKRRLRVLVIFADSRSVWYQKPFNPNTTLVGEGSWDAKKNQIRVVACRILNATESFTNRTHVGDCSTRLSLRFPAVWTIGNMRSTVGKIWGNKTVTELGYFESIAFESPENDIRRVLPPGLKYEYTKMETVTKLCPRKKAADGKTNIYPNPFSYDMRFDMSVKNSKGEAAWGSAIPISVGNSFYQHYPYSNEIPKSSARIGHLAAPVSYSYNNSIPVNISYQISIKFKQLAIEIYKLRNSSHSNEVKIYAEGIYDAKEGSLCMVGCRNLGSNSEQPTKDSVDCEILVNFQFPPTNSKHGSFIKGSIKSTRKKSDPLIFEAWNMFSASGYLVEAKRSIWRMDVEITLVLISTTLACVFVALQIFHVKKHPDVRPSISMFMLLILNLGYMIPLMLNFEAMFTKKTNRRNVLLGSGGWLEVNEVIVRVITMVAFLLQMRLLQLTWSARSANGTQKELWIMEKKALFVALSVYVAGALGALLLKNWRKADSDNDFAVLSSYFPEHPILDALKSYGGLVLDGFLLPQILLNMFCKSKEKALSVSFYIGTTFVRAMPHAYDLYRAQNSAHHQLHESYLYASPVADFFSTAWDVIIPFWGLLFAGDHLLAAEWNSQSKVYQIMCKNTFEFTPLSVSETDVQGLFKLVAHIRFLRARTYYFVGNSTISHRGSASNPYRRRRSLLFWLDGFWSASSGNVCMVGSLGSYYSKGHNPVQTPNVVLKLHNLMNSSSFTTLISGTLESSSKDDLNNFETVSILMLPSRNYQYTLVSDKSDNSCSGSNNYGTDDPESSMKIERFCLELSRRVQIDIKYSSHCDSAKNCSPIFASNLPRFVLLKATECSEDTRRLSVLVQFADSRRPWNQRPFVPNTTLVWEGSWDAKKNQLCVVACHFLDAADSWNNTHVGDCSTRLSLRFPAIWTIGNTSSIVGQIWSNKTVTESGYFNKITFESPQNEFRRFLLPGQKYEYMKIDEVTKLCPRRKPRVNANDKTNIYPNPFSYDMSFDMSSKNSRGVVSWGSSVPFSVGNRFYNQHWHSMKDADSVAILLISAEGIYDETEGSLCMIGCRNLGSKSLQAPTDSVDCEIIVNFQFPPENSSGFIKGGIESKRKKSDPLYFEHLDLSSAAGYADEAERSIWRMDVEITLALVSTTLACIFVALQLFHVKNHPDKAFLGSSGWLEVNEVIVKALTMVGFLLKLRLLSLTWSARSVNNGTQNELWVMEKKAFIVALPVYVAGTFAALFLMDWRKIGTDNDVVLSGYHEHPILGALKSYAGLVLNSFLLPKILLNMFCKSKEKYLSVSFYMGTTFVRVLPHAYDLYRSHSSAHHQLNEAYIYASPVADFYSTAWDVIIPFVGLLFVGIIYLQQKFGGLCIVPQKLRELGEYEKVPTVTEGKLPK</sequence>
<dbReference type="PANTHER" id="PTHR33389">
    <property type="entry name" value="FAMILY PROTEIN, PUTATIVE (DUF2921)-RELATED"/>
    <property type="match status" value="1"/>
</dbReference>
<feature type="domain" description="DUF2921" evidence="12">
    <location>
        <begin position="964"/>
        <end position="1089"/>
    </location>
</feature>
<dbReference type="Pfam" id="PF11145">
    <property type="entry name" value="DUF2921"/>
    <property type="match status" value="2"/>
</dbReference>
<dbReference type="EC" id="2.3.2.27" evidence="4"/>
<keyword evidence="9 10" id="KW-0472">Membrane</keyword>